<comment type="caution">
    <text evidence="3">The sequence shown here is derived from an EMBL/GenBank/DDBJ whole genome shotgun (WGS) entry which is preliminary data.</text>
</comment>
<evidence type="ECO:0000313" key="3">
    <source>
        <dbReference type="EMBL" id="MPM11516.1"/>
    </source>
</evidence>
<keyword evidence="1" id="KW-0175">Coiled coil</keyword>
<evidence type="ECO:0000256" key="1">
    <source>
        <dbReference type="SAM" id="Coils"/>
    </source>
</evidence>
<feature type="region of interest" description="Disordered" evidence="2">
    <location>
        <begin position="1"/>
        <end position="20"/>
    </location>
</feature>
<proteinExistence type="predicted"/>
<name>A0A644X5T3_9ZZZZ</name>
<evidence type="ECO:0000256" key="2">
    <source>
        <dbReference type="SAM" id="MobiDB-lite"/>
    </source>
</evidence>
<protein>
    <submittedName>
        <fullName evidence="3">Uncharacterized protein</fullName>
    </submittedName>
</protein>
<accession>A0A644X5T3</accession>
<organism evidence="3">
    <name type="scientific">bioreactor metagenome</name>
    <dbReference type="NCBI Taxonomy" id="1076179"/>
    <lineage>
        <taxon>unclassified sequences</taxon>
        <taxon>metagenomes</taxon>
        <taxon>ecological metagenomes</taxon>
    </lineage>
</organism>
<dbReference type="AlphaFoldDB" id="A0A644X5T3"/>
<reference evidence="3" key="1">
    <citation type="submission" date="2019-08" db="EMBL/GenBank/DDBJ databases">
        <authorList>
            <person name="Kucharzyk K."/>
            <person name="Murdoch R.W."/>
            <person name="Higgins S."/>
            <person name="Loffler F."/>
        </authorList>
    </citation>
    <scope>NUCLEOTIDE SEQUENCE</scope>
</reference>
<sequence>MLEQLKNKAKTPDFFTEEQQHYAESRIETLTQGADITLQRKLEQDRMQGDMLREDAVAYQNEYRETQTLAQYEKHCRRKTAEIDANPKYSSFKKKKEKKKLVKNRESIMGQIAGQLDIPEMISEARMKEAEENLEFFTAQETSVEIESEKAKALFSPEEREKFKTDRHINLLISHHDLQTDHEKNQKIMKGYLSDKTEERREFVQDVYKTVNAMPTDTFEFNGPVAFREKYAAMYEACQKVLTYRSVLTDGFSEEQAALKEAQPELLRTFEDRMEYFTKCAKLFGLYRSYLSTGEYGATDEMRKAVQQHDGDLSRLAYKQDFLAESEKTGIRFGQTGYEERLNKKTEQKDKAEEARLRYEKAMEALRNAPDEPEGEFASPQLSLLKEEAAQAQKQYQELGGSYITKFGYDQVLPELDNVELTEKQVQYVEAYKQFTETEKQYRARVDELRRIMDNPQSRLKDLYGPEKLHPFFRDALMAEYGDVYSKFGLEAKAHLPYYFTRFRDSEQKLRALTRPEDRGQEHCPEELPAEFVMTQKEQELFKLTLNNFRIEGESGDLGEPLFRSFGSFGNFSDLEGTVTKEELRQMLRNLGAGSNGADANNPEESQAIREKNLAGVATYKKILHKHYGDMFAKYGDVDQMSFEERRVRRQEMESAFSNMQVDNHWVDRFGDLFQAPEDAHLVKVIHYYNMTSAFMIISEANIDGMGLEAAMEMDKQTQAHFKATPEYKESKKALFK</sequence>
<dbReference type="EMBL" id="VSSQ01001840">
    <property type="protein sequence ID" value="MPM11516.1"/>
    <property type="molecule type" value="Genomic_DNA"/>
</dbReference>
<gene>
    <name evidence="3" type="ORF">SDC9_57862</name>
</gene>
<feature type="coiled-coil region" evidence="1">
    <location>
        <begin position="335"/>
        <end position="402"/>
    </location>
</feature>